<dbReference type="AlphaFoldDB" id="A0A0U3Q5P4"/>
<gene>
    <name evidence="4" type="ORF">APZ00_13175</name>
</gene>
<comment type="similarity">
    <text evidence="1">Belongs to the HupF/HypC family.</text>
</comment>
<name>A0A0U3Q5P4_9HYPH</name>
<evidence type="ECO:0000256" key="2">
    <source>
        <dbReference type="ARBA" id="ARBA00053969"/>
    </source>
</evidence>
<organism evidence="4 5">
    <name type="scientific">Pannonibacter phragmitetus</name>
    <dbReference type="NCBI Taxonomy" id="121719"/>
    <lineage>
        <taxon>Bacteria</taxon>
        <taxon>Pseudomonadati</taxon>
        <taxon>Pseudomonadota</taxon>
        <taxon>Alphaproteobacteria</taxon>
        <taxon>Hyphomicrobiales</taxon>
        <taxon>Stappiaceae</taxon>
        <taxon>Pannonibacter</taxon>
    </lineage>
</organism>
<dbReference type="Pfam" id="PF01455">
    <property type="entry name" value="HupF_HypC"/>
    <property type="match status" value="1"/>
</dbReference>
<dbReference type="NCBIfam" id="TIGR00074">
    <property type="entry name" value="hypC_hupF"/>
    <property type="match status" value="1"/>
</dbReference>
<dbReference type="STRING" id="121719.APZ00_13175"/>
<dbReference type="GO" id="GO:0005506">
    <property type="term" value="F:iron ion binding"/>
    <property type="evidence" value="ECO:0007669"/>
    <property type="project" value="TreeGrafter"/>
</dbReference>
<dbReference type="GO" id="GO:1902670">
    <property type="term" value="F:carbon dioxide binding"/>
    <property type="evidence" value="ECO:0007669"/>
    <property type="project" value="TreeGrafter"/>
</dbReference>
<dbReference type="KEGG" id="pphr:APZ00_13175"/>
<sequence length="96" mass="10323">MCLGIPGQIVAITDPERLMALAEVSGVRREVNVTCVMGTSLDSLVGKWVLIHVGFAMALIDEDEAARTLAALRDLGEVQEALEAMAEGQRALEERT</sequence>
<dbReference type="PROSITE" id="PS01097">
    <property type="entry name" value="HUPF_HYPC"/>
    <property type="match status" value="1"/>
</dbReference>
<proteinExistence type="inferred from homology"/>
<comment type="function">
    <text evidence="2">Involved in the maturation of [NiFe] hydrogenases. Involved in the biosynthesis of the Fe(CN)(2)CO cofactor.</text>
</comment>
<dbReference type="EMBL" id="CP013068">
    <property type="protein sequence ID" value="ALV27897.1"/>
    <property type="molecule type" value="Genomic_DNA"/>
</dbReference>
<dbReference type="RefSeq" id="WP_058899196.1">
    <property type="nucleotide sequence ID" value="NZ_CP013068.1"/>
</dbReference>
<dbReference type="PRINTS" id="PR00445">
    <property type="entry name" value="HUPFHYPC"/>
</dbReference>
<dbReference type="Gene3D" id="2.30.30.140">
    <property type="match status" value="1"/>
</dbReference>
<dbReference type="FunFam" id="2.30.30.140:FF:000022">
    <property type="entry name" value="Hydrogenase assembly chaperone HybG"/>
    <property type="match status" value="1"/>
</dbReference>
<reference evidence="4 5" key="1">
    <citation type="submission" date="2015-10" db="EMBL/GenBank/DDBJ databases">
        <title>The world's first case of liver abscess caused by Pannonibacter phragmitetus.</title>
        <authorList>
            <person name="Ming D."/>
            <person name="Wang M."/>
            <person name="Zhou Y."/>
            <person name="Jiang T."/>
            <person name="Hu S."/>
        </authorList>
    </citation>
    <scope>NUCLEOTIDE SEQUENCE [LARGE SCALE GENOMIC DNA]</scope>
    <source>
        <strain evidence="4 5">31801</strain>
    </source>
</reference>
<evidence type="ECO:0000256" key="1">
    <source>
        <dbReference type="ARBA" id="ARBA00006018"/>
    </source>
</evidence>
<keyword evidence="5" id="KW-1185">Reference proteome</keyword>
<evidence type="ECO:0000313" key="4">
    <source>
        <dbReference type="EMBL" id="ALV27897.1"/>
    </source>
</evidence>
<dbReference type="PANTHER" id="PTHR35177:SF2">
    <property type="entry name" value="HYDROGENASE MATURATION FACTOR HYBG"/>
    <property type="match status" value="1"/>
</dbReference>
<accession>A0A0U3Q5P4</accession>
<dbReference type="InterPro" id="IPR019812">
    <property type="entry name" value="Hydgase_assmbl_chp_CS"/>
</dbReference>
<dbReference type="GO" id="GO:0051604">
    <property type="term" value="P:protein maturation"/>
    <property type="evidence" value="ECO:0007669"/>
    <property type="project" value="TreeGrafter"/>
</dbReference>
<protein>
    <recommendedName>
        <fullName evidence="3">Hydrogenase maturation factor HypC</fullName>
    </recommendedName>
</protein>
<dbReference type="SUPFAM" id="SSF159127">
    <property type="entry name" value="HupF/HypC-like"/>
    <property type="match status" value="1"/>
</dbReference>
<dbReference type="PANTHER" id="PTHR35177">
    <property type="entry name" value="HYDROGENASE MATURATION FACTOR HYBG"/>
    <property type="match status" value="1"/>
</dbReference>
<dbReference type="Proteomes" id="UP000064921">
    <property type="component" value="Chromosome"/>
</dbReference>
<evidence type="ECO:0000313" key="5">
    <source>
        <dbReference type="Proteomes" id="UP000064921"/>
    </source>
</evidence>
<evidence type="ECO:0000256" key="3">
    <source>
        <dbReference type="ARBA" id="ARBA00071976"/>
    </source>
</evidence>
<dbReference type="InterPro" id="IPR001109">
    <property type="entry name" value="Hydrogenase_HupF/HypC"/>
</dbReference>